<reference evidence="3" key="2">
    <citation type="submission" date="2025-08" db="UniProtKB">
        <authorList>
            <consortium name="RefSeq"/>
        </authorList>
    </citation>
    <scope>IDENTIFICATION</scope>
    <source>
        <tissue evidence="3">Leaf</tissue>
    </source>
</reference>
<dbReference type="RefSeq" id="XP_009761893.1">
    <property type="nucleotide sequence ID" value="XM_009763591.1"/>
</dbReference>
<accession>A0A1U7V674</accession>
<keyword evidence="1" id="KW-0472">Membrane</keyword>
<dbReference type="PANTHER" id="PTHR34774:SF1">
    <property type="entry name" value="EPHRIN-A3 PROTEIN"/>
    <property type="match status" value="1"/>
</dbReference>
<protein>
    <submittedName>
        <fullName evidence="3">Uncharacterized protein LOC104214002</fullName>
    </submittedName>
</protein>
<gene>
    <name evidence="3" type="primary">LOC104214002</name>
</gene>
<organism evidence="2 3">
    <name type="scientific">Nicotiana sylvestris</name>
    <name type="common">Wood tobacco</name>
    <name type="synonym">South American tobacco</name>
    <dbReference type="NCBI Taxonomy" id="4096"/>
    <lineage>
        <taxon>Eukaryota</taxon>
        <taxon>Viridiplantae</taxon>
        <taxon>Streptophyta</taxon>
        <taxon>Embryophyta</taxon>
        <taxon>Tracheophyta</taxon>
        <taxon>Spermatophyta</taxon>
        <taxon>Magnoliopsida</taxon>
        <taxon>eudicotyledons</taxon>
        <taxon>Gunneridae</taxon>
        <taxon>Pentapetalae</taxon>
        <taxon>asterids</taxon>
        <taxon>lamiids</taxon>
        <taxon>Solanales</taxon>
        <taxon>Solanaceae</taxon>
        <taxon>Nicotianoideae</taxon>
        <taxon>Nicotianeae</taxon>
        <taxon>Nicotiana</taxon>
    </lineage>
</organism>
<evidence type="ECO:0000313" key="3">
    <source>
        <dbReference type="RefSeq" id="XP_009761893.1"/>
    </source>
</evidence>
<keyword evidence="2" id="KW-1185">Reference proteome</keyword>
<evidence type="ECO:0000313" key="2">
    <source>
        <dbReference type="Proteomes" id="UP000189701"/>
    </source>
</evidence>
<dbReference type="Proteomes" id="UP000189701">
    <property type="component" value="Unplaced"/>
</dbReference>
<dbReference type="AlphaFoldDB" id="A0A1U7V674"/>
<reference evidence="2" key="1">
    <citation type="journal article" date="2013" name="Genome Biol.">
        <title>Reference genomes and transcriptomes of Nicotiana sylvestris and Nicotiana tomentosiformis.</title>
        <authorList>
            <person name="Sierro N."/>
            <person name="Battey J.N."/>
            <person name="Ouadi S."/>
            <person name="Bovet L."/>
            <person name="Goepfert S."/>
            <person name="Bakaher N."/>
            <person name="Peitsch M.C."/>
            <person name="Ivanov N.V."/>
        </authorList>
    </citation>
    <scope>NUCLEOTIDE SEQUENCE [LARGE SCALE GENOMIC DNA]</scope>
</reference>
<name>A0A1U7V674_NICSY</name>
<dbReference type="PANTHER" id="PTHR34774">
    <property type="entry name" value="EPHRIN-A3 PROTEIN"/>
    <property type="match status" value="1"/>
</dbReference>
<proteinExistence type="predicted"/>
<dbReference type="eggNOG" id="ENOG502S3TR">
    <property type="taxonomic scope" value="Eukaryota"/>
</dbReference>
<sequence>MVLEVNIFSPHGRSQTQTAFSTSSSLKRQHSRGDEFESCSTLLQRHRFLLTAIALLTFLCTIYLYFAVTLGASDSCSGSKGTQKAACYVESGKASMAKSKLNDALFKTVVISYKVQIVMPCCTASVHAFKRYLSEVKNAACAVNCT</sequence>
<dbReference type="STRING" id="4096.A0A1U7V674"/>
<keyword evidence="1" id="KW-0812">Transmembrane</keyword>
<keyword evidence="1" id="KW-1133">Transmembrane helix</keyword>
<evidence type="ECO:0000256" key="1">
    <source>
        <dbReference type="SAM" id="Phobius"/>
    </source>
</evidence>
<feature type="transmembrane region" description="Helical" evidence="1">
    <location>
        <begin position="48"/>
        <end position="68"/>
    </location>
</feature>